<evidence type="ECO:0000313" key="7">
    <source>
        <dbReference type="Proteomes" id="UP000094379"/>
    </source>
</evidence>
<dbReference type="RefSeq" id="WP_069295536.1">
    <property type="nucleotide sequence ID" value="NZ_MCRI01000007.1"/>
</dbReference>
<dbReference type="Gene3D" id="3.30.70.270">
    <property type="match status" value="1"/>
</dbReference>
<dbReference type="InterPro" id="IPR000160">
    <property type="entry name" value="GGDEF_dom"/>
</dbReference>
<feature type="domain" description="GGDEF" evidence="5">
    <location>
        <begin position="388"/>
        <end position="519"/>
    </location>
</feature>
<gene>
    <name evidence="6" type="primary">pleD_6</name>
    <name evidence="6" type="ORF">A9E74_01019</name>
</gene>
<dbReference type="NCBIfam" id="TIGR00254">
    <property type="entry name" value="GGDEF"/>
    <property type="match status" value="1"/>
</dbReference>
<dbReference type="PROSITE" id="PS50887">
    <property type="entry name" value="GGDEF"/>
    <property type="match status" value="1"/>
</dbReference>
<dbReference type="SUPFAM" id="SSF55073">
    <property type="entry name" value="Nucleotide cyclase"/>
    <property type="match status" value="1"/>
</dbReference>
<keyword evidence="4" id="KW-0175">Coiled coil</keyword>
<protein>
    <recommendedName>
        <fullName evidence="2">diguanylate cyclase</fullName>
        <ecNumber evidence="2">2.7.7.65</ecNumber>
    </recommendedName>
</protein>
<evidence type="ECO:0000256" key="4">
    <source>
        <dbReference type="SAM" id="Coils"/>
    </source>
</evidence>
<dbReference type="InterPro" id="IPR029787">
    <property type="entry name" value="Nucleotide_cyclase"/>
</dbReference>
<dbReference type="PANTHER" id="PTHR45138:SF9">
    <property type="entry name" value="DIGUANYLATE CYCLASE DGCM-RELATED"/>
    <property type="match status" value="1"/>
</dbReference>
<evidence type="ECO:0000256" key="2">
    <source>
        <dbReference type="ARBA" id="ARBA00012528"/>
    </source>
</evidence>
<dbReference type="STRING" id="291169.A9E74_01019"/>
<dbReference type="InterPro" id="IPR050469">
    <property type="entry name" value="Diguanylate_Cyclase"/>
</dbReference>
<comment type="caution">
    <text evidence="6">The sequence shown here is derived from an EMBL/GenBank/DDBJ whole genome shotgun (WGS) entry which is preliminary data.</text>
</comment>
<dbReference type="PANTHER" id="PTHR45138">
    <property type="entry name" value="REGULATORY COMPONENTS OF SENSORY TRANSDUCTION SYSTEM"/>
    <property type="match status" value="1"/>
</dbReference>
<evidence type="ECO:0000313" key="6">
    <source>
        <dbReference type="EMBL" id="ODN67292.1"/>
    </source>
</evidence>
<evidence type="ECO:0000256" key="1">
    <source>
        <dbReference type="ARBA" id="ARBA00001946"/>
    </source>
</evidence>
<dbReference type="FunFam" id="3.30.70.270:FF:000001">
    <property type="entry name" value="Diguanylate cyclase domain protein"/>
    <property type="match status" value="1"/>
</dbReference>
<dbReference type="EMBL" id="MCRI01000007">
    <property type="protein sequence ID" value="ODN67292.1"/>
    <property type="molecule type" value="Genomic_DNA"/>
</dbReference>
<comment type="catalytic activity">
    <reaction evidence="3">
        <text>2 GTP = 3',3'-c-di-GMP + 2 diphosphate</text>
        <dbReference type="Rhea" id="RHEA:24898"/>
        <dbReference type="ChEBI" id="CHEBI:33019"/>
        <dbReference type="ChEBI" id="CHEBI:37565"/>
        <dbReference type="ChEBI" id="CHEBI:58805"/>
        <dbReference type="EC" id="2.7.7.65"/>
    </reaction>
</comment>
<dbReference type="Proteomes" id="UP000094379">
    <property type="component" value="Unassembled WGS sequence"/>
</dbReference>
<keyword evidence="7" id="KW-1185">Reference proteome</keyword>
<comment type="cofactor">
    <cofactor evidence="1">
        <name>Mg(2+)</name>
        <dbReference type="ChEBI" id="CHEBI:18420"/>
    </cofactor>
</comment>
<organism evidence="6 7">
    <name type="scientific">Methylophaga muralis</name>
    <dbReference type="NCBI Taxonomy" id="291169"/>
    <lineage>
        <taxon>Bacteria</taxon>
        <taxon>Pseudomonadati</taxon>
        <taxon>Pseudomonadota</taxon>
        <taxon>Gammaproteobacteria</taxon>
        <taxon>Thiotrichales</taxon>
        <taxon>Piscirickettsiaceae</taxon>
        <taxon>Methylophaga</taxon>
    </lineage>
</organism>
<dbReference type="Pfam" id="PF20975">
    <property type="entry name" value="DGCcoil"/>
    <property type="match status" value="1"/>
</dbReference>
<dbReference type="GO" id="GO:0052621">
    <property type="term" value="F:diguanylate cyclase activity"/>
    <property type="evidence" value="ECO:0007669"/>
    <property type="project" value="UniProtKB-EC"/>
</dbReference>
<sequence length="522" mass="59438">MAAEELENKLEQWKQKYLELLARDENQTVYIQILERSLGRLALVSEGIDPALDKHLHSLRQELRSKKDAERISDILEKIQQYISIMDERPQGTDASELLRHLLLSLSIPADSQPGVDNLLIQLKDASNEQARELLPEFINLLEDMFSNKLVPLVNTDKPRSGILQKLGLSKLNTEVSQLLCGLIDNLQLPEMFNEQLRAIRDQLQSQTNKKNLPQVIDALVNLINSLGAQAQLQQLEYRAFLSTLSERINELDDLLRITVKDDAEAFNQRQMIGERVDAGLDDIRKQIDVTSEPRELKSIIRERLSALSGAVDEYRNIDQSRYLQSQLEIKKLTDRLQELENETKSLQDGIRKAHEMVRKDPLTGIGNRQALMDALETEYIRWQRYKQPLSLVVWDIDSFKQINDSLGHLAGDKILIRIAEILSTSTREIDFVARFGGEEFVGIFPGTALTETMVLANKIREEIGSTRFLYDGKPVPISVSAGIATFHKGDNTEDVFKRADTAMFKAKKQGRNICIQEELQA</sequence>
<dbReference type="Pfam" id="PF00990">
    <property type="entry name" value="GGDEF"/>
    <property type="match status" value="1"/>
</dbReference>
<dbReference type="InterPro" id="IPR043128">
    <property type="entry name" value="Rev_trsase/Diguanyl_cyclase"/>
</dbReference>
<dbReference type="CDD" id="cd01949">
    <property type="entry name" value="GGDEF"/>
    <property type="match status" value="1"/>
</dbReference>
<dbReference type="PATRIC" id="fig|291169.3.peg.1026"/>
<dbReference type="AlphaFoldDB" id="A0A1E3GT92"/>
<feature type="coiled-coil region" evidence="4">
    <location>
        <begin position="323"/>
        <end position="357"/>
    </location>
</feature>
<name>A0A1E3GT92_9GAMM</name>
<dbReference type="EC" id="2.7.7.65" evidence="2"/>
<accession>A0A1E3GT92</accession>
<evidence type="ECO:0000259" key="5">
    <source>
        <dbReference type="PROSITE" id="PS50887"/>
    </source>
</evidence>
<dbReference type="InterPro" id="IPR048516">
    <property type="entry name" value="DGCcoil"/>
</dbReference>
<evidence type="ECO:0000256" key="3">
    <source>
        <dbReference type="ARBA" id="ARBA00034247"/>
    </source>
</evidence>
<dbReference type="SMART" id="SM00267">
    <property type="entry name" value="GGDEF"/>
    <property type="match status" value="1"/>
</dbReference>
<reference evidence="6 7" key="1">
    <citation type="submission" date="2016-07" db="EMBL/GenBank/DDBJ databases">
        <title>Draft Genome Sequence of Methylophaga muralis Bur 1.</title>
        <authorList>
            <person name="Vasilenko O.V."/>
            <person name="Doronina N.V."/>
            <person name="Shmareva M.N."/>
            <person name="Tarlachkov S.V."/>
            <person name="Mustakhimov I."/>
            <person name="Trotsenko Y.A."/>
        </authorList>
    </citation>
    <scope>NUCLEOTIDE SEQUENCE [LARGE SCALE GENOMIC DNA]</scope>
    <source>
        <strain evidence="6 7">Bur 1</strain>
    </source>
</reference>
<proteinExistence type="predicted"/>